<reference evidence="1" key="1">
    <citation type="submission" date="2018-07" db="EMBL/GenBank/DDBJ databases">
        <authorList>
            <person name="Quirk P.G."/>
            <person name="Krulwich T.A."/>
        </authorList>
    </citation>
    <scope>NUCLEOTIDE SEQUENCE</scope>
</reference>
<dbReference type="InterPro" id="IPR058248">
    <property type="entry name" value="Lxx211020-like"/>
</dbReference>
<sequence>MRNRILALSTVLAVCAFATAALAHDYTLGELKIEHPWARASAGAAANGAAYMTIATTGTTADQLVKADSPVAGKVELHTHILDGDVMRMRPVSGITVNVGEPAVLRPGGLHVMLIGLKEPLKQGGQFPLTLTFEKAGTVTVQVDVEAASMPMEPMHHKH</sequence>
<dbReference type="InterPro" id="IPR007410">
    <property type="entry name" value="LpqE-like"/>
</dbReference>
<dbReference type="PANTHER" id="PTHR36302:SF1">
    <property type="entry name" value="COPPER CHAPERONE PCU(A)C"/>
    <property type="match status" value="1"/>
</dbReference>
<dbReference type="PANTHER" id="PTHR36302">
    <property type="entry name" value="BLR7088 PROTEIN"/>
    <property type="match status" value="1"/>
</dbReference>
<accession>A0A380TFY2</accession>
<dbReference type="AlphaFoldDB" id="A0A380TFY2"/>
<dbReference type="Gene3D" id="2.60.40.1890">
    <property type="entry name" value="PCu(A)C copper chaperone"/>
    <property type="match status" value="1"/>
</dbReference>
<dbReference type="EMBL" id="UIDG01000355">
    <property type="protein sequence ID" value="SUS07345.1"/>
    <property type="molecule type" value="Genomic_DNA"/>
</dbReference>
<evidence type="ECO:0008006" key="2">
    <source>
        <dbReference type="Google" id="ProtNLM"/>
    </source>
</evidence>
<gene>
    <name evidence="1" type="ORF">DF3PB_4180001</name>
</gene>
<dbReference type="InterPro" id="IPR036182">
    <property type="entry name" value="PCuAC_sf"/>
</dbReference>
<name>A0A380TFY2_9ZZZZ</name>
<dbReference type="SUPFAM" id="SSF110087">
    <property type="entry name" value="DR1885-like metal-binding protein"/>
    <property type="match status" value="1"/>
</dbReference>
<proteinExistence type="predicted"/>
<dbReference type="Pfam" id="PF04314">
    <property type="entry name" value="PCuAC"/>
    <property type="match status" value="1"/>
</dbReference>
<protein>
    <recommendedName>
        <fullName evidence="2">Copper chaperone PCu(A)C</fullName>
    </recommendedName>
</protein>
<organism evidence="1">
    <name type="scientific">metagenome</name>
    <dbReference type="NCBI Taxonomy" id="256318"/>
    <lineage>
        <taxon>unclassified sequences</taxon>
        <taxon>metagenomes</taxon>
    </lineage>
</organism>
<evidence type="ECO:0000313" key="1">
    <source>
        <dbReference type="EMBL" id="SUS07345.1"/>
    </source>
</evidence>